<dbReference type="RefSeq" id="WP_025291015.1">
    <property type="nucleotide sequence ID" value="NZ_CP006644.1"/>
</dbReference>
<evidence type="ECO:0008006" key="4">
    <source>
        <dbReference type="Google" id="ProtNLM"/>
    </source>
</evidence>
<gene>
    <name evidence="2" type="ORF">NX02_04885</name>
</gene>
<evidence type="ECO:0000313" key="2">
    <source>
        <dbReference type="EMBL" id="AHE52718.1"/>
    </source>
</evidence>
<dbReference type="HOGENOM" id="CLU_483042_0_0_5"/>
<dbReference type="STRING" id="1123269.NX02_04885"/>
<organism evidence="2 3">
    <name type="scientific">Sphingomonas sanxanigenens DSM 19645 = NX02</name>
    <dbReference type="NCBI Taxonomy" id="1123269"/>
    <lineage>
        <taxon>Bacteria</taxon>
        <taxon>Pseudomonadati</taxon>
        <taxon>Pseudomonadota</taxon>
        <taxon>Alphaproteobacteria</taxon>
        <taxon>Sphingomonadales</taxon>
        <taxon>Sphingomonadaceae</taxon>
        <taxon>Sphingomonas</taxon>
    </lineage>
</organism>
<dbReference type="PANTHER" id="PTHR33361:SF2">
    <property type="entry name" value="DUF885 DOMAIN-CONTAINING PROTEIN"/>
    <property type="match status" value="1"/>
</dbReference>
<dbReference type="EMBL" id="CP006644">
    <property type="protein sequence ID" value="AHE52718.1"/>
    <property type="molecule type" value="Genomic_DNA"/>
</dbReference>
<dbReference type="AlphaFoldDB" id="W0A8Q3"/>
<reference evidence="2 3" key="1">
    <citation type="submission" date="2013-07" db="EMBL/GenBank/DDBJ databases">
        <title>Completed genome of Sphingomonas sanxanigenens NX02.</title>
        <authorList>
            <person name="Ma T."/>
            <person name="Huang H."/>
            <person name="Wu M."/>
            <person name="Li X."/>
            <person name="Li G."/>
        </authorList>
    </citation>
    <scope>NUCLEOTIDE SEQUENCE [LARGE SCALE GENOMIC DNA]</scope>
    <source>
        <strain evidence="2 3">NX02</strain>
    </source>
</reference>
<name>W0A8Q3_9SPHN</name>
<protein>
    <recommendedName>
        <fullName evidence="4">DUF885 domain-containing protein</fullName>
    </recommendedName>
</protein>
<dbReference type="OrthoDB" id="7277554at2"/>
<dbReference type="InterPro" id="IPR010281">
    <property type="entry name" value="DUF885"/>
</dbReference>
<dbReference type="eggNOG" id="COG4805">
    <property type="taxonomic scope" value="Bacteria"/>
</dbReference>
<feature type="signal peptide" evidence="1">
    <location>
        <begin position="1"/>
        <end position="20"/>
    </location>
</feature>
<keyword evidence="1" id="KW-0732">Signal</keyword>
<dbReference type="Proteomes" id="UP000018851">
    <property type="component" value="Chromosome"/>
</dbReference>
<feature type="chain" id="PRO_5004786051" description="DUF885 domain-containing protein" evidence="1">
    <location>
        <begin position="21"/>
        <end position="556"/>
    </location>
</feature>
<sequence>MRITLRLAAALLAVSSMAAAATGAGAPVAAQTAQAPAGYDALVALYQAFRAFVPPPVVKDVPDYSPPAMARHSAELQRFQARLAAIDDSAWPIAQRVDYMVVRAEMRGMEFQHRVVEPWKRDPAFYSTTNLGFGPKMHGAIAIPTLPIATEKAAELARRLDAVPEALRQARANLTDARGDLARLAIAQKQVEVNVYGELAAAAARVQPSLVAPAKRAQAAAASFKAWLEGIEAGLPAHGGVGRDNYAWYLRNVLLLPYTPEQIELLGEREYQRQVAFLKIEEHRNRAIPMPEPVKTREAFDAKRAGEDADLLRFLRDGQWMTIPDYVKHDPEEGPYMFPFEKDPSRPGLFDPPLNLHFFFQSEFRDGRPLRAHNLPGHAFDALQAARDTRPIRGQQRLFFVNGLRNEGWAFYLEEFILQAGMLADRPKTREMDYILGAKRAARILPELRMQSNDWTWKQANASLIARTPKWMKPGDAVAQFDIELYLRQPGYGIGYYMGKLELEKLLADVAMHEGDGFDIKRFHDTFRAAGSIPIALIRWEMTGDDSEIRTLRDRD</sequence>
<dbReference type="PANTHER" id="PTHR33361">
    <property type="entry name" value="GLR0591 PROTEIN"/>
    <property type="match status" value="1"/>
</dbReference>
<dbReference type="KEGG" id="ssan:NX02_04885"/>
<evidence type="ECO:0000256" key="1">
    <source>
        <dbReference type="SAM" id="SignalP"/>
    </source>
</evidence>
<dbReference type="Pfam" id="PF05960">
    <property type="entry name" value="DUF885"/>
    <property type="match status" value="2"/>
</dbReference>
<dbReference type="PATRIC" id="fig|1123269.5.peg.950"/>
<accession>W0A8Q3</accession>
<evidence type="ECO:0000313" key="3">
    <source>
        <dbReference type="Proteomes" id="UP000018851"/>
    </source>
</evidence>
<proteinExistence type="predicted"/>
<keyword evidence="3" id="KW-1185">Reference proteome</keyword>